<dbReference type="PANTHER" id="PTHR28680">
    <property type="entry name" value="CENTROMERE PROTEIN X"/>
    <property type="match status" value="1"/>
</dbReference>
<dbReference type="GO" id="GO:0006281">
    <property type="term" value="P:DNA repair"/>
    <property type="evidence" value="ECO:0007669"/>
    <property type="project" value="UniProtKB-KW"/>
</dbReference>
<keyword evidence="11" id="KW-1185">Reference proteome</keyword>
<comment type="similarity">
    <text evidence="2">Belongs to the CENP-X/MHF2 family.</text>
</comment>
<dbReference type="EMBL" id="VWPV01017124">
    <property type="protein sequence ID" value="NWH61790.1"/>
    <property type="molecule type" value="Genomic_DNA"/>
</dbReference>
<dbReference type="AlphaFoldDB" id="A0A7K4J9B6"/>
<organism evidence="10 11">
    <name type="scientific">Geococcyx californianus</name>
    <name type="common">Greater roadrunner</name>
    <name type="synonym">Saurothera californiana</name>
    <dbReference type="NCBI Taxonomy" id="8947"/>
    <lineage>
        <taxon>Eukaryota</taxon>
        <taxon>Metazoa</taxon>
        <taxon>Chordata</taxon>
        <taxon>Craniata</taxon>
        <taxon>Vertebrata</taxon>
        <taxon>Euteleostomi</taxon>
        <taxon>Archelosauria</taxon>
        <taxon>Archosauria</taxon>
        <taxon>Dinosauria</taxon>
        <taxon>Saurischia</taxon>
        <taxon>Theropoda</taxon>
        <taxon>Coelurosauria</taxon>
        <taxon>Aves</taxon>
        <taxon>Neognathae</taxon>
        <taxon>Neoaves</taxon>
        <taxon>Otidimorphae</taxon>
        <taxon>Cuculiformes</taxon>
        <taxon>Neomorphidae</taxon>
        <taxon>Geococcyx</taxon>
    </lineage>
</organism>
<dbReference type="Gene3D" id="1.20.5.4980">
    <property type="match status" value="1"/>
</dbReference>
<accession>A0A7K4J9B6</accession>
<evidence type="ECO:0000256" key="4">
    <source>
        <dbReference type="ARBA" id="ARBA00022763"/>
    </source>
</evidence>
<evidence type="ECO:0000313" key="10">
    <source>
        <dbReference type="EMBL" id="NWH61790.1"/>
    </source>
</evidence>
<evidence type="ECO:0000256" key="1">
    <source>
        <dbReference type="ARBA" id="ARBA00004123"/>
    </source>
</evidence>
<dbReference type="GO" id="GO:0003677">
    <property type="term" value="F:DNA binding"/>
    <property type="evidence" value="ECO:0007669"/>
    <property type="project" value="UniProtKB-KW"/>
</dbReference>
<dbReference type="InterPro" id="IPR018552">
    <property type="entry name" value="CENP-X"/>
</dbReference>
<dbReference type="GO" id="GO:0071821">
    <property type="term" value="C:FANCM-MHF complex"/>
    <property type="evidence" value="ECO:0007669"/>
    <property type="project" value="TreeGrafter"/>
</dbReference>
<dbReference type="PANTHER" id="PTHR28680:SF1">
    <property type="entry name" value="CENTROMERE PROTEIN X"/>
    <property type="match status" value="1"/>
</dbReference>
<evidence type="ECO:0000256" key="7">
    <source>
        <dbReference type="ARBA" id="ARBA00023242"/>
    </source>
</evidence>
<evidence type="ECO:0000256" key="5">
    <source>
        <dbReference type="ARBA" id="ARBA00023125"/>
    </source>
</evidence>
<evidence type="ECO:0000256" key="8">
    <source>
        <dbReference type="ARBA" id="ARBA00047146"/>
    </source>
</evidence>
<feature type="non-terminal residue" evidence="10">
    <location>
        <position position="150"/>
    </location>
</feature>
<evidence type="ECO:0000256" key="9">
    <source>
        <dbReference type="SAM" id="MobiDB-lite"/>
    </source>
</evidence>
<protein>
    <recommendedName>
        <fullName evidence="3">Centromere protein X</fullName>
    </recommendedName>
</protein>
<dbReference type="GO" id="GO:0051382">
    <property type="term" value="P:kinetochore assembly"/>
    <property type="evidence" value="ECO:0007669"/>
    <property type="project" value="InterPro"/>
</dbReference>
<keyword evidence="6" id="KW-0234">DNA repair</keyword>
<feature type="non-terminal residue" evidence="10">
    <location>
        <position position="1"/>
    </location>
</feature>
<gene>
    <name evidence="10" type="primary">Cenpx</name>
    <name evidence="10" type="ORF">GEOCAL_R14013</name>
</gene>
<dbReference type="GO" id="GO:0000712">
    <property type="term" value="P:resolution of meiotic recombination intermediates"/>
    <property type="evidence" value="ECO:0007669"/>
    <property type="project" value="TreeGrafter"/>
</dbReference>
<evidence type="ECO:0000256" key="6">
    <source>
        <dbReference type="ARBA" id="ARBA00023204"/>
    </source>
</evidence>
<feature type="region of interest" description="Disordered" evidence="9">
    <location>
        <begin position="44"/>
        <end position="116"/>
    </location>
</feature>
<reference evidence="10 11" key="1">
    <citation type="submission" date="2019-09" db="EMBL/GenBank/DDBJ databases">
        <title>Bird 10,000 Genomes (B10K) Project - Family phase.</title>
        <authorList>
            <person name="Zhang G."/>
        </authorList>
    </citation>
    <scope>NUCLEOTIDE SEQUENCE [LARGE SCALE GENOMIC DNA]</scope>
    <source>
        <strain evidence="10">B10K-CU-031-07</strain>
        <tissue evidence="10">Muscle</tissue>
    </source>
</reference>
<evidence type="ECO:0000256" key="2">
    <source>
        <dbReference type="ARBA" id="ARBA00009359"/>
    </source>
</evidence>
<comment type="subunit">
    <text evidence="8">Heterodimer with CENPX, sometimes called MHF; this interaction stabilizes both partners. MHF heterodimers can assemble to form tetrameric structures. MHF also coassemble with CENPT-CENPW heterodimers at centromeres to form the tetrameric CENP-T-W-S-X complex. Forms a discrete complex with FANCM and CENPX, called FANCM-MHF; this interaction, probably mediated by direct binding between CENPS and FANCM, leads to synergistic activation of double-stranded DNA binding and strongly stimulates FANCM-mediated DNA remodeling. Recruited by FANCM to the Fanconi anemia (FA) core complex, which consists of CENPS, CENPX, FANCA, FANCB, FANCC, FANCE, FANCF, FANCG, FANCL, FANCM, FAAP24 and FAAP100. The FA core complex associates with Bloom syndrome (BLM) complex, which consists of at least BLM, DNA topoisomerase 3-alpha (TOP3A), RMI1/BLAP75, RPA1/RPA70 and RPA2/RPA32. The super complex between FA and BLM is called BRAFT.</text>
</comment>
<dbReference type="GO" id="GO:0031297">
    <property type="term" value="P:replication fork processing"/>
    <property type="evidence" value="ECO:0007669"/>
    <property type="project" value="TreeGrafter"/>
</dbReference>
<evidence type="ECO:0000313" key="11">
    <source>
        <dbReference type="Proteomes" id="UP000531151"/>
    </source>
</evidence>
<dbReference type="Gene3D" id="6.10.130.30">
    <property type="match status" value="1"/>
</dbReference>
<dbReference type="OrthoDB" id="2500381at2759"/>
<comment type="caution">
    <text evidence="10">The sequence shown here is derived from an EMBL/GenBank/DDBJ whole genome shotgun (WGS) entry which is preliminary data.</text>
</comment>
<keyword evidence="7" id="KW-0539">Nucleus</keyword>
<dbReference type="Proteomes" id="UP000531151">
    <property type="component" value="Unassembled WGS sequence"/>
</dbReference>
<proteinExistence type="inferred from homology"/>
<evidence type="ECO:0000256" key="3">
    <source>
        <dbReference type="ARBA" id="ARBA00016388"/>
    </source>
</evidence>
<dbReference type="Pfam" id="PF09415">
    <property type="entry name" value="CENP-X"/>
    <property type="match status" value="1"/>
</dbReference>
<keyword evidence="5" id="KW-0238">DNA-binding</keyword>
<sequence length="150" mass="16085">SRPPLPPQETVERLLRLHFRDARSRVNGDAQLLMAELLTIFARGERGDTGQPGPRTLGLGGSPGPYPRARRDPTPAAIPAGPARSRAGLRWVLPPQPGPAGQALPAAAPQQPLPPAEAAARAVRQAQAEDLERVDIEHVEKVLPQLVRPK</sequence>
<feature type="compositionally biased region" description="Low complexity" evidence="9">
    <location>
        <begin position="99"/>
        <end position="116"/>
    </location>
</feature>
<comment type="subcellular location">
    <subcellularLocation>
        <location evidence="1">Nucleus</location>
    </subcellularLocation>
</comment>
<keyword evidence="4" id="KW-0227">DNA damage</keyword>
<dbReference type="GO" id="GO:0043240">
    <property type="term" value="C:Fanconi anaemia nuclear complex"/>
    <property type="evidence" value="ECO:0007669"/>
    <property type="project" value="TreeGrafter"/>
</dbReference>
<name>A0A7K4J9B6_GEOCA</name>